<evidence type="ECO:0000313" key="1">
    <source>
        <dbReference type="EMBL" id="BAY55550.1"/>
    </source>
</evidence>
<keyword evidence="2" id="KW-1185">Reference proteome</keyword>
<dbReference type="EMBL" id="AP018203">
    <property type="protein sequence ID" value="BAY55550.1"/>
    <property type="molecule type" value="Genomic_DNA"/>
</dbReference>
<dbReference type="AlphaFoldDB" id="A0A1Z4JFP9"/>
<organism evidence="1 2">
    <name type="scientific">Leptolyngbya boryana NIES-2135</name>
    <dbReference type="NCBI Taxonomy" id="1973484"/>
    <lineage>
        <taxon>Bacteria</taxon>
        <taxon>Bacillati</taxon>
        <taxon>Cyanobacteriota</taxon>
        <taxon>Cyanophyceae</taxon>
        <taxon>Leptolyngbyales</taxon>
        <taxon>Leptolyngbyaceae</taxon>
        <taxon>Leptolyngbya group</taxon>
        <taxon>Leptolyngbya</taxon>
    </lineage>
</organism>
<name>A0A1Z4JFP9_LEPBY</name>
<sequence length="108" mass="11458">MRRSFVELGFQNSLNNLKASLDLNAAGGAGGIDIYCEAPYPLVGECKASKHKNLPNGVAAQLINLGHTHLGNAQIERSVKVLFVAGRLTNAAEKAAVEGEMMLCALKH</sequence>
<protein>
    <recommendedName>
        <fullName evidence="3">Restriction endonuclease type IV Mrr domain-containing protein</fullName>
    </recommendedName>
</protein>
<gene>
    <name evidence="1" type="ORF">NIES2135_23740</name>
</gene>
<reference evidence="1 2" key="1">
    <citation type="submission" date="2017-06" db="EMBL/GenBank/DDBJ databases">
        <title>Genome sequencing of cyanobaciteial culture collection at National Institute for Environmental Studies (NIES).</title>
        <authorList>
            <person name="Hirose Y."/>
            <person name="Shimura Y."/>
            <person name="Fujisawa T."/>
            <person name="Nakamura Y."/>
            <person name="Kawachi M."/>
        </authorList>
    </citation>
    <scope>NUCLEOTIDE SEQUENCE [LARGE SCALE GENOMIC DNA]</scope>
    <source>
        <strain evidence="1 2">NIES-2135</strain>
    </source>
</reference>
<accession>A0A1Z4JFP9</accession>
<proteinExistence type="predicted"/>
<evidence type="ECO:0008006" key="3">
    <source>
        <dbReference type="Google" id="ProtNLM"/>
    </source>
</evidence>
<evidence type="ECO:0000313" key="2">
    <source>
        <dbReference type="Proteomes" id="UP000217895"/>
    </source>
</evidence>
<dbReference type="Proteomes" id="UP000217895">
    <property type="component" value="Chromosome"/>
</dbReference>